<keyword evidence="2" id="KW-1185">Reference proteome</keyword>
<evidence type="ECO:0000313" key="1">
    <source>
        <dbReference type="EMBL" id="GAA1238826.1"/>
    </source>
</evidence>
<dbReference type="Proteomes" id="UP001500037">
    <property type="component" value="Unassembled WGS sequence"/>
</dbReference>
<evidence type="ECO:0000313" key="2">
    <source>
        <dbReference type="Proteomes" id="UP001500037"/>
    </source>
</evidence>
<proteinExistence type="predicted"/>
<name>A0ABP4GWN8_9ACTN</name>
<reference evidence="2" key="1">
    <citation type="journal article" date="2019" name="Int. J. Syst. Evol. Microbiol.">
        <title>The Global Catalogue of Microorganisms (GCM) 10K type strain sequencing project: providing services to taxonomists for standard genome sequencing and annotation.</title>
        <authorList>
            <consortium name="The Broad Institute Genomics Platform"/>
            <consortium name="The Broad Institute Genome Sequencing Center for Infectious Disease"/>
            <person name="Wu L."/>
            <person name="Ma J."/>
        </authorList>
    </citation>
    <scope>NUCLEOTIDE SEQUENCE [LARGE SCALE GENOMIC DNA]</scope>
    <source>
        <strain evidence="2">JCM 13004</strain>
    </source>
</reference>
<comment type="caution">
    <text evidence="1">The sequence shown here is derived from an EMBL/GenBank/DDBJ whole genome shotgun (WGS) entry which is preliminary data.</text>
</comment>
<accession>A0ABP4GWN8</accession>
<sequence length="92" mass="9644">MATEGAAAAMWEARAAAGLGAELLAWVRESALAAVAAAERVELFSAPGDRVLVISWWPAGAEPAALPEPPAALLARPAHRWAFRCEDVDPAR</sequence>
<protein>
    <submittedName>
        <fullName evidence="1">Uncharacterized protein</fullName>
    </submittedName>
</protein>
<dbReference type="EMBL" id="BAAALF010000047">
    <property type="protein sequence ID" value="GAA1238826.1"/>
    <property type="molecule type" value="Genomic_DNA"/>
</dbReference>
<dbReference type="RefSeq" id="WP_344442217.1">
    <property type="nucleotide sequence ID" value="NZ_BAAALF010000047.1"/>
</dbReference>
<gene>
    <name evidence="1" type="ORF">GCM10009665_31460</name>
</gene>
<organism evidence="1 2">
    <name type="scientific">Kitasatospora nipponensis</name>
    <dbReference type="NCBI Taxonomy" id="258049"/>
    <lineage>
        <taxon>Bacteria</taxon>
        <taxon>Bacillati</taxon>
        <taxon>Actinomycetota</taxon>
        <taxon>Actinomycetes</taxon>
        <taxon>Kitasatosporales</taxon>
        <taxon>Streptomycetaceae</taxon>
        <taxon>Kitasatospora</taxon>
    </lineage>
</organism>